<dbReference type="GO" id="GO:0009011">
    <property type="term" value="F:alpha-1,4-glucan glucosyltransferase (ADP-glucose donor) activity"/>
    <property type="evidence" value="ECO:0007669"/>
    <property type="project" value="UniProtKB-EC"/>
</dbReference>
<reference evidence="16" key="1">
    <citation type="submission" date="2008-12" db="EMBL/GenBank/DDBJ databases">
        <title>Isolation of two different type SSII genes in four legumes.</title>
        <authorList>
            <person name="Pan X."/>
            <person name="Jiang H."/>
            <person name="Wu G."/>
        </authorList>
    </citation>
    <scope>NUCLEOTIDE SEQUENCE</scope>
</reference>
<keyword evidence="7" id="KW-0150">Chloroplast</keyword>
<dbReference type="HAMAP" id="MF_00484">
    <property type="entry name" value="Glycogen_synth"/>
    <property type="match status" value="1"/>
</dbReference>
<evidence type="ECO:0000256" key="8">
    <source>
        <dbReference type="ARBA" id="ARBA00022640"/>
    </source>
</evidence>
<evidence type="ECO:0000256" key="3">
    <source>
        <dbReference type="ARBA" id="ARBA00004602"/>
    </source>
</evidence>
<dbReference type="CDD" id="cd03791">
    <property type="entry name" value="GT5_Glycogen_synthase_DULL1-like"/>
    <property type="match status" value="1"/>
</dbReference>
<evidence type="ECO:0000256" key="9">
    <source>
        <dbReference type="ARBA" id="ARBA00022676"/>
    </source>
</evidence>
<dbReference type="KEGG" id="lja:130739374"/>
<dbReference type="InterPro" id="IPR011835">
    <property type="entry name" value="GS/SS"/>
</dbReference>
<dbReference type="AlphaFoldDB" id="B9VJS8"/>
<keyword evidence="9" id="KW-0328">Glycosyltransferase</keyword>
<dbReference type="EMBL" id="FJ561742">
    <property type="protein sequence ID" value="ACL98481.1"/>
    <property type="molecule type" value="mRNA"/>
</dbReference>
<dbReference type="GO" id="GO:0004373">
    <property type="term" value="F:alpha-1,4-glucan glucosyltransferase (UDP-glucose donor) activity"/>
    <property type="evidence" value="ECO:0007669"/>
    <property type="project" value="InterPro"/>
</dbReference>
<feature type="compositionally biased region" description="Polar residues" evidence="14">
    <location>
        <begin position="260"/>
        <end position="277"/>
    </location>
</feature>
<evidence type="ECO:0000256" key="7">
    <source>
        <dbReference type="ARBA" id="ARBA00022528"/>
    </source>
</evidence>
<dbReference type="FunFam" id="3.40.50.2000:FF:000048">
    <property type="entry name" value="Starch synthase, chloroplastic/amyloplastic"/>
    <property type="match status" value="1"/>
</dbReference>
<evidence type="ECO:0000256" key="1">
    <source>
        <dbReference type="ARBA" id="ARBA00001478"/>
    </source>
</evidence>
<comment type="catalytic activity">
    <reaction evidence="1">
        <text>[(1-&gt;4)-alpha-D-glucosyl](n) + ADP-alpha-D-glucose = [(1-&gt;4)-alpha-D-glucosyl](n+1) + ADP + H(+)</text>
        <dbReference type="Rhea" id="RHEA:18189"/>
        <dbReference type="Rhea" id="RHEA-COMP:9584"/>
        <dbReference type="Rhea" id="RHEA-COMP:9587"/>
        <dbReference type="ChEBI" id="CHEBI:15378"/>
        <dbReference type="ChEBI" id="CHEBI:15444"/>
        <dbReference type="ChEBI" id="CHEBI:57498"/>
        <dbReference type="ChEBI" id="CHEBI:456216"/>
        <dbReference type="EC" id="2.4.1.21"/>
    </reaction>
</comment>
<evidence type="ECO:0000256" key="12">
    <source>
        <dbReference type="ARBA" id="ARBA00022946"/>
    </source>
</evidence>
<proteinExistence type="evidence at transcript level"/>
<comment type="pathway">
    <text evidence="4">Glycan biosynthesis; starch biosynthesis.</text>
</comment>
<dbReference type="FunFam" id="3.40.50.2000:FF:000025">
    <property type="entry name" value="Starch synthase, chloroplastic/amyloplastic"/>
    <property type="match status" value="1"/>
</dbReference>
<dbReference type="GeneID" id="130739374"/>
<comment type="subcellular location">
    <subcellularLocation>
        <location evidence="3">Plastid</location>
        <location evidence="3">Amyloplast</location>
    </subcellularLocation>
    <subcellularLocation>
        <location evidence="2">Plastid</location>
        <location evidence="2">Chloroplast</location>
    </subcellularLocation>
</comment>
<dbReference type="Pfam" id="PF13692">
    <property type="entry name" value="Glyco_trans_1_4"/>
    <property type="match status" value="1"/>
</dbReference>
<keyword evidence="11" id="KW-0750">Starch biosynthesis</keyword>
<dbReference type="EC" id="2.4.1.21" evidence="6"/>
<keyword evidence="12" id="KW-0809">Transit peptide</keyword>
<evidence type="ECO:0000256" key="10">
    <source>
        <dbReference type="ARBA" id="ARBA00022679"/>
    </source>
</evidence>
<feature type="domain" description="Starch synthase catalytic" evidence="15">
    <location>
        <begin position="302"/>
        <end position="544"/>
    </location>
</feature>
<evidence type="ECO:0000313" key="16">
    <source>
        <dbReference type="EMBL" id="ACL98481.1"/>
    </source>
</evidence>
<organism evidence="16">
    <name type="scientific">Lotus japonicus</name>
    <name type="common">Lotus corniculatus var. japonicus</name>
    <dbReference type="NCBI Taxonomy" id="34305"/>
    <lineage>
        <taxon>Eukaryota</taxon>
        <taxon>Viridiplantae</taxon>
        <taxon>Streptophyta</taxon>
        <taxon>Embryophyta</taxon>
        <taxon>Tracheophyta</taxon>
        <taxon>Spermatophyta</taxon>
        <taxon>Magnoliopsida</taxon>
        <taxon>eudicotyledons</taxon>
        <taxon>Gunneridae</taxon>
        <taxon>Pentapetalae</taxon>
        <taxon>rosids</taxon>
        <taxon>fabids</taxon>
        <taxon>Fabales</taxon>
        <taxon>Fabaceae</taxon>
        <taxon>Papilionoideae</taxon>
        <taxon>50 kb inversion clade</taxon>
        <taxon>NPAAA clade</taxon>
        <taxon>Hologalegina</taxon>
        <taxon>robinioid clade</taxon>
        <taxon>Loteae</taxon>
        <taxon>Lotus</taxon>
    </lineage>
</organism>
<evidence type="ECO:0000256" key="6">
    <source>
        <dbReference type="ARBA" id="ARBA00012588"/>
    </source>
</evidence>
<dbReference type="CAZy" id="GT5">
    <property type="family name" value="Glycosyltransferase Family 5"/>
</dbReference>
<evidence type="ECO:0000256" key="4">
    <source>
        <dbReference type="ARBA" id="ARBA00004727"/>
    </source>
</evidence>
<dbReference type="GO" id="GO:0010021">
    <property type="term" value="P:amylopectin biosynthetic process"/>
    <property type="evidence" value="ECO:0007669"/>
    <property type="project" value="UniProtKB-ARBA"/>
</dbReference>
<evidence type="ECO:0000256" key="11">
    <source>
        <dbReference type="ARBA" id="ARBA00022922"/>
    </source>
</evidence>
<feature type="compositionally biased region" description="Basic and acidic residues" evidence="14">
    <location>
        <begin position="239"/>
        <end position="259"/>
    </location>
</feature>
<keyword evidence="8" id="KW-0934">Plastid</keyword>
<feature type="region of interest" description="Disordered" evidence="14">
    <location>
        <begin position="239"/>
        <end position="294"/>
    </location>
</feature>
<feature type="region of interest" description="Disordered" evidence="14">
    <location>
        <begin position="117"/>
        <end position="207"/>
    </location>
</feature>
<dbReference type="Pfam" id="PF08323">
    <property type="entry name" value="Glyco_transf_5"/>
    <property type="match status" value="1"/>
</dbReference>
<evidence type="ECO:0000256" key="2">
    <source>
        <dbReference type="ARBA" id="ARBA00004229"/>
    </source>
</evidence>
<dbReference type="GO" id="GO:0009501">
    <property type="term" value="C:amyloplast"/>
    <property type="evidence" value="ECO:0007669"/>
    <property type="project" value="UniProtKB-SubCell"/>
</dbReference>
<accession>B9VJS8</accession>
<sequence length="792" mass="88409">MASLSSAPFLVETHADTTVLLLHTSNLKIPVKFSTINASVFTRGFDRGRLKHRCSRGLLCPWGTKHIRALGKSSGTSEEDKDESEDRIKATIAKGQKALALQRELLQQIAEGKKLVSSISSESIPEPDGNSVSYEPSGKSLSSDSDPQKASASRDKSFENQRGGIALTDYGNSRKKEIRKVSSVSIDQDSDEADGEDNKFSPAEMTSSKQYFFDKGKEEGDKFSPAEVTSSKQYFNEQLKTKRYEENSPKNLPNDRRNSIDSSSLKVESLKGVSQPNLKDVANDAESEGEKSPPLAGANVMNVILVAAECAPWSKTGGLGDVAGSLPKALARRGHRVMIVAPRYGNYAEAQDMGVRKRYKVDGQDMEVTYFHAYIDGVDFVFIDSPIFRHLEQNIYGGNRVDILRRMALFCKAAAEVCWHVPCGGVCYGDGNLVFIANDWHTALLPVYLKAYYRDHGLMQYTRSVLVIHNIAHQGRGPLDDFRIVDLPENYMDLFKFYDPLGGEHFNIFAAGLKTADRIVTVSHGYAWELKTSEGGWGLHGIINENDWKFRGIVNGIDSKDWNPQFDVHLTSDGYTNYTLETLHSGKRQCKAALQKELGLPVREDVPLIGFIGRLDHQKGVDLIAEAIPWMMDQDVQLIMLGTGRPDLEQMLRQFESQHRDKVRGWVGFSVKTAHRITAGVDILLMPSRFEPCGLNQLYAMNYGTVPVVHAVGGLRDTVQAFNPFEESGLGWTFDSAEADKLIHALGNCLWTYREYKKSWEGLQKRGMSQDLSWDNAAQQYEEVLVAAKYQW</sequence>
<dbReference type="GO" id="GO:0009507">
    <property type="term" value="C:chloroplast"/>
    <property type="evidence" value="ECO:0007669"/>
    <property type="project" value="UniProtKB-SubCell"/>
</dbReference>
<evidence type="ECO:0000256" key="13">
    <source>
        <dbReference type="ARBA" id="ARBA00023234"/>
    </source>
</evidence>
<dbReference type="GO" id="GO:0019252">
    <property type="term" value="P:starch biosynthetic process"/>
    <property type="evidence" value="ECO:0007669"/>
    <property type="project" value="UniProtKB-UniPathway"/>
</dbReference>
<dbReference type="Gene3D" id="3.40.50.2000">
    <property type="entry name" value="Glycogen Phosphorylase B"/>
    <property type="match status" value="2"/>
</dbReference>
<name>B9VJS8_LOTJA</name>
<dbReference type="NCBIfam" id="TIGR02095">
    <property type="entry name" value="glgA"/>
    <property type="match status" value="1"/>
</dbReference>
<dbReference type="InterPro" id="IPR013534">
    <property type="entry name" value="Starch_synth_cat_dom"/>
</dbReference>
<evidence type="ECO:0000256" key="14">
    <source>
        <dbReference type="SAM" id="MobiDB-lite"/>
    </source>
</evidence>
<evidence type="ECO:0000256" key="5">
    <source>
        <dbReference type="ARBA" id="ARBA00010281"/>
    </source>
</evidence>
<dbReference type="OMA" id="RDFKESW"/>
<dbReference type="PANTHER" id="PTHR45825">
    <property type="entry name" value="GRANULE-BOUND STARCH SYNTHASE 1, CHLOROPLASTIC/AMYLOPLASTIC"/>
    <property type="match status" value="1"/>
</dbReference>
<dbReference type="RefSeq" id="XP_057447629.1">
    <property type="nucleotide sequence ID" value="XM_057591646.1"/>
</dbReference>
<comment type="similarity">
    <text evidence="5">Belongs to the glycosyltransferase 1 family. Bacterial/plant glycogen synthase subfamily.</text>
</comment>
<keyword evidence="10" id="KW-0808">Transferase</keyword>
<dbReference type="SUPFAM" id="SSF53756">
    <property type="entry name" value="UDP-Glycosyltransferase/glycogen phosphorylase"/>
    <property type="match status" value="1"/>
</dbReference>
<dbReference type="UniPathway" id="UPA00152"/>
<feature type="compositionally biased region" description="Low complexity" evidence="14">
    <location>
        <begin position="117"/>
        <end position="127"/>
    </location>
</feature>
<keyword evidence="13" id="KW-0035">Amyloplast</keyword>
<feature type="compositionally biased region" description="Polar residues" evidence="14">
    <location>
        <begin position="130"/>
        <end position="151"/>
    </location>
</feature>
<evidence type="ECO:0000259" key="15">
    <source>
        <dbReference type="Pfam" id="PF08323"/>
    </source>
</evidence>
<protein>
    <recommendedName>
        <fullName evidence="6">starch synthase</fullName>
        <ecNumber evidence="6">2.4.1.21</ecNumber>
    </recommendedName>
</protein>
<dbReference type="PANTHER" id="PTHR45825:SF2">
    <property type="entry name" value="STARCH SYNTHASE 2, CHLOROPLASTIC_AMYLOPLASTIC"/>
    <property type="match status" value="1"/>
</dbReference>
<dbReference type="OrthoDB" id="512920at2759"/>